<dbReference type="InterPro" id="IPR007492">
    <property type="entry name" value="LytTR_DNA-bd_dom"/>
</dbReference>
<proteinExistence type="predicted"/>
<dbReference type="Gene3D" id="2.40.50.1020">
    <property type="entry name" value="LytTr DNA-binding domain"/>
    <property type="match status" value="1"/>
</dbReference>
<dbReference type="PROSITE" id="PS50110">
    <property type="entry name" value="RESPONSE_REGULATORY"/>
    <property type="match status" value="1"/>
</dbReference>
<evidence type="ECO:0000259" key="4">
    <source>
        <dbReference type="PROSITE" id="PS50930"/>
    </source>
</evidence>
<evidence type="ECO:0000313" key="5">
    <source>
        <dbReference type="EMBL" id="UXP32407.1"/>
    </source>
</evidence>
<dbReference type="PROSITE" id="PS50930">
    <property type="entry name" value="HTH_LYTTR"/>
    <property type="match status" value="1"/>
</dbReference>
<evidence type="ECO:0000256" key="1">
    <source>
        <dbReference type="ARBA" id="ARBA00023125"/>
    </source>
</evidence>
<dbReference type="Pfam" id="PF04397">
    <property type="entry name" value="LytTR"/>
    <property type="match status" value="1"/>
</dbReference>
<accession>A0ABY6CPG3</accession>
<organism evidence="5 6">
    <name type="scientific">Reichenbachiella agarivorans</name>
    <dbReference type="NCBI Taxonomy" id="2979464"/>
    <lineage>
        <taxon>Bacteria</taxon>
        <taxon>Pseudomonadati</taxon>
        <taxon>Bacteroidota</taxon>
        <taxon>Cytophagia</taxon>
        <taxon>Cytophagales</taxon>
        <taxon>Reichenbachiellaceae</taxon>
        <taxon>Reichenbachiella</taxon>
    </lineage>
</organism>
<dbReference type="Pfam" id="PF00072">
    <property type="entry name" value="Response_reg"/>
    <property type="match status" value="1"/>
</dbReference>
<dbReference type="Proteomes" id="UP001065174">
    <property type="component" value="Chromosome"/>
</dbReference>
<dbReference type="SMART" id="SM00448">
    <property type="entry name" value="REC"/>
    <property type="match status" value="1"/>
</dbReference>
<feature type="modified residue" description="4-aspartylphosphate" evidence="2">
    <location>
        <position position="55"/>
    </location>
</feature>
<dbReference type="Gene3D" id="3.40.50.2300">
    <property type="match status" value="1"/>
</dbReference>
<keyword evidence="6" id="KW-1185">Reference proteome</keyword>
<protein>
    <submittedName>
        <fullName evidence="5">LytTR family DNA-binding domain-containing protein</fullName>
    </submittedName>
</protein>
<reference evidence="5" key="1">
    <citation type="submission" date="2022-09" db="EMBL/GenBank/DDBJ databases">
        <title>Comparative genomics and taxonomic characterization of three novel marine species of genus Reichenbachiella exhibiting antioxidant and polysaccharide degradation activities.</title>
        <authorList>
            <person name="Muhammad N."/>
            <person name="Lee Y.-J."/>
            <person name="Ko J."/>
            <person name="Kim S.-G."/>
        </authorList>
    </citation>
    <scope>NUCLEOTIDE SEQUENCE</scope>
    <source>
        <strain evidence="5">BKB1-1</strain>
    </source>
</reference>
<keyword evidence="2" id="KW-0597">Phosphoprotein</keyword>
<dbReference type="GO" id="GO:0003677">
    <property type="term" value="F:DNA binding"/>
    <property type="evidence" value="ECO:0007669"/>
    <property type="project" value="UniProtKB-KW"/>
</dbReference>
<gene>
    <name evidence="5" type="ORF">N6H18_00260</name>
</gene>
<feature type="domain" description="Response regulatory" evidence="3">
    <location>
        <begin position="4"/>
        <end position="115"/>
    </location>
</feature>
<dbReference type="RefSeq" id="WP_262309842.1">
    <property type="nucleotide sequence ID" value="NZ_CP106679.1"/>
</dbReference>
<dbReference type="SUPFAM" id="SSF52172">
    <property type="entry name" value="CheY-like"/>
    <property type="match status" value="1"/>
</dbReference>
<evidence type="ECO:0000259" key="3">
    <source>
        <dbReference type="PROSITE" id="PS50110"/>
    </source>
</evidence>
<feature type="domain" description="HTH LytTR-type" evidence="4">
    <location>
        <begin position="141"/>
        <end position="237"/>
    </location>
</feature>
<name>A0ABY6CPG3_9BACT</name>
<dbReference type="InterPro" id="IPR039420">
    <property type="entry name" value="WalR-like"/>
</dbReference>
<sequence>MNIKCLIIDDEPLAINVIKNFLENFDQFELSGTCPDAVEAFNYLSKNEVDVIFLDINMPKMSGLDFLKSLAKPPLVVITTAYREFAVESFELDVVDYIVKPFSLQRFMKTINRIEQRLGEKKVSKTDSIIATEHERAHVFFKVDKKMVKVYLDEILYIESLKDYIRIKTYDESLINHNNLVSVAELLPPDEFVRIHRSYIIAIKKVKVIDGNQVEVGDKLLPIGRNYQKDVKDMLLGFSS</sequence>
<dbReference type="SMART" id="SM00850">
    <property type="entry name" value="LytTR"/>
    <property type="match status" value="1"/>
</dbReference>
<evidence type="ECO:0000313" key="6">
    <source>
        <dbReference type="Proteomes" id="UP001065174"/>
    </source>
</evidence>
<dbReference type="InterPro" id="IPR001789">
    <property type="entry name" value="Sig_transdc_resp-reg_receiver"/>
</dbReference>
<keyword evidence="1 5" id="KW-0238">DNA-binding</keyword>
<evidence type="ECO:0000256" key="2">
    <source>
        <dbReference type="PROSITE-ProRule" id="PRU00169"/>
    </source>
</evidence>
<dbReference type="PANTHER" id="PTHR48111:SF17">
    <property type="entry name" value="TRANSCRIPTIONAL REGULATORY PROTEIN YPDB"/>
    <property type="match status" value="1"/>
</dbReference>
<dbReference type="EMBL" id="CP106679">
    <property type="protein sequence ID" value="UXP32407.1"/>
    <property type="molecule type" value="Genomic_DNA"/>
</dbReference>
<dbReference type="PANTHER" id="PTHR48111">
    <property type="entry name" value="REGULATOR OF RPOS"/>
    <property type="match status" value="1"/>
</dbReference>
<dbReference type="InterPro" id="IPR011006">
    <property type="entry name" value="CheY-like_superfamily"/>
</dbReference>